<dbReference type="PANTHER" id="PTHR23117:SF13">
    <property type="entry name" value="GUANYLATE KINASE"/>
    <property type="match status" value="1"/>
</dbReference>
<keyword evidence="3" id="KW-0418">Kinase</keyword>
<dbReference type="GO" id="GO:0004385">
    <property type="term" value="F:GMP kinase activity"/>
    <property type="evidence" value="ECO:0007669"/>
    <property type="project" value="TreeGrafter"/>
</dbReference>
<dbReference type="SUPFAM" id="SSF52540">
    <property type="entry name" value="P-loop containing nucleoside triphosphate hydrolases"/>
    <property type="match status" value="1"/>
</dbReference>
<dbReference type="GO" id="GO:0005829">
    <property type="term" value="C:cytosol"/>
    <property type="evidence" value="ECO:0007669"/>
    <property type="project" value="TreeGrafter"/>
</dbReference>
<dbReference type="EMBL" id="MFAM01000009">
    <property type="protein sequence ID" value="OGD79793.1"/>
    <property type="molecule type" value="Genomic_DNA"/>
</dbReference>
<reference evidence="5 6" key="1">
    <citation type="journal article" date="2016" name="Nat. Commun.">
        <title>Thousands of microbial genomes shed light on interconnected biogeochemical processes in an aquifer system.</title>
        <authorList>
            <person name="Anantharaman K."/>
            <person name="Brown C.T."/>
            <person name="Hug L.A."/>
            <person name="Sharon I."/>
            <person name="Castelle C.J."/>
            <person name="Probst A.J."/>
            <person name="Thomas B.C."/>
            <person name="Singh A."/>
            <person name="Wilkins M.J."/>
            <person name="Karaoz U."/>
            <person name="Brodie E.L."/>
            <person name="Williams K.H."/>
            <person name="Hubbard S.S."/>
            <person name="Banfield J.F."/>
        </authorList>
    </citation>
    <scope>NUCLEOTIDE SEQUENCE [LARGE SCALE GENOMIC DNA]</scope>
</reference>
<gene>
    <name evidence="5" type="ORF">A2368_04420</name>
</gene>
<dbReference type="AlphaFoldDB" id="A0A1F5FJK8"/>
<comment type="similarity">
    <text evidence="1">Belongs to the guanylate kinase family.</text>
</comment>
<keyword evidence="2" id="KW-0808">Transferase</keyword>
<comment type="caution">
    <text evidence="5">The sequence shown here is derived from an EMBL/GenBank/DDBJ whole genome shotgun (WGS) entry which is preliminary data.</text>
</comment>
<dbReference type="InterPro" id="IPR008144">
    <property type="entry name" value="Guanylate_kin-like_dom"/>
</dbReference>
<dbReference type="Gene3D" id="3.40.50.300">
    <property type="entry name" value="P-loop containing nucleotide triphosphate hydrolases"/>
    <property type="match status" value="1"/>
</dbReference>
<name>A0A1F5FJK8_9BACT</name>
<feature type="domain" description="Guanylate kinase-like" evidence="4">
    <location>
        <begin position="23"/>
        <end position="224"/>
    </location>
</feature>
<evidence type="ECO:0000256" key="2">
    <source>
        <dbReference type="ARBA" id="ARBA00022679"/>
    </source>
</evidence>
<evidence type="ECO:0000259" key="4">
    <source>
        <dbReference type="PROSITE" id="PS50052"/>
    </source>
</evidence>
<protein>
    <recommendedName>
        <fullName evidence="4">Guanylate kinase-like domain-containing protein</fullName>
    </recommendedName>
</protein>
<dbReference type="Pfam" id="PF00625">
    <property type="entry name" value="Guanylate_kin"/>
    <property type="match status" value="1"/>
</dbReference>
<dbReference type="PROSITE" id="PS50052">
    <property type="entry name" value="GUANYLATE_KINASE_2"/>
    <property type="match status" value="1"/>
</dbReference>
<dbReference type="InterPro" id="IPR027417">
    <property type="entry name" value="P-loop_NTPase"/>
</dbReference>
<evidence type="ECO:0000256" key="1">
    <source>
        <dbReference type="ARBA" id="ARBA00005790"/>
    </source>
</evidence>
<evidence type="ECO:0000256" key="3">
    <source>
        <dbReference type="ARBA" id="ARBA00022777"/>
    </source>
</evidence>
<dbReference type="PANTHER" id="PTHR23117">
    <property type="entry name" value="GUANYLATE KINASE-RELATED"/>
    <property type="match status" value="1"/>
</dbReference>
<dbReference type="Proteomes" id="UP000176682">
    <property type="component" value="Unassembled WGS sequence"/>
</dbReference>
<evidence type="ECO:0000313" key="6">
    <source>
        <dbReference type="Proteomes" id="UP000176682"/>
    </source>
</evidence>
<accession>A0A1F5FJK8</accession>
<proteinExistence type="inferred from homology"/>
<sequence length="228" mass="26019">MAMEIESAGEKSTEKRENLGRAGKLIVIAGRSGSGKDYLMDLMLNCDTAREREVGRVVTCASRTPRNGEQHGVDYYFITQDELFALHEQGELVEEPVATGSSFKGTTKSELSRVLEGYNLVWRIDLSRAADVAGGDFFDRLFDKETAVVMRLSTVVILVDVDQETLIRRRQSRDGDLYDEKEYEERDRQELQILAEFGDKFNHTIENRDDETEQTKKMLEELLCSFLD</sequence>
<evidence type="ECO:0000313" key="5">
    <source>
        <dbReference type="EMBL" id="OGD79793.1"/>
    </source>
</evidence>
<dbReference type="InterPro" id="IPR008145">
    <property type="entry name" value="GK/Ca_channel_bsu"/>
</dbReference>
<organism evidence="5 6">
    <name type="scientific">Candidatus Collierbacteria bacterium RIFOXYB1_FULL_49_13</name>
    <dbReference type="NCBI Taxonomy" id="1817728"/>
    <lineage>
        <taxon>Bacteria</taxon>
        <taxon>Candidatus Collieribacteriota</taxon>
    </lineage>
</organism>
<dbReference type="SMART" id="SM00072">
    <property type="entry name" value="GuKc"/>
    <property type="match status" value="1"/>
</dbReference>